<feature type="compositionally biased region" description="Polar residues" evidence="1">
    <location>
        <begin position="1538"/>
        <end position="1555"/>
    </location>
</feature>
<feature type="compositionally biased region" description="Basic residues" evidence="1">
    <location>
        <begin position="1315"/>
        <end position="1332"/>
    </location>
</feature>
<dbReference type="OrthoDB" id="3941926at2759"/>
<evidence type="ECO:0000313" key="3">
    <source>
        <dbReference type="Proteomes" id="UP000635477"/>
    </source>
</evidence>
<feature type="compositionally biased region" description="Basic and acidic residues" evidence="1">
    <location>
        <begin position="1671"/>
        <end position="1680"/>
    </location>
</feature>
<comment type="caution">
    <text evidence="2">The sequence shown here is derived from an EMBL/GenBank/DDBJ whole genome shotgun (WGS) entry which is preliminary data.</text>
</comment>
<feature type="region of interest" description="Disordered" evidence="1">
    <location>
        <begin position="983"/>
        <end position="1061"/>
    </location>
</feature>
<feature type="region of interest" description="Disordered" evidence="1">
    <location>
        <begin position="480"/>
        <end position="544"/>
    </location>
</feature>
<feature type="compositionally biased region" description="Low complexity" evidence="1">
    <location>
        <begin position="1238"/>
        <end position="1249"/>
    </location>
</feature>
<dbReference type="Proteomes" id="UP000635477">
    <property type="component" value="Unassembled WGS sequence"/>
</dbReference>
<accession>A0A8H4XK53</accession>
<feature type="compositionally biased region" description="Polar residues" evidence="1">
    <location>
        <begin position="1363"/>
        <end position="1386"/>
    </location>
</feature>
<feature type="compositionally biased region" description="Acidic residues" evidence="1">
    <location>
        <begin position="424"/>
        <end position="433"/>
    </location>
</feature>
<feature type="compositionally biased region" description="Low complexity" evidence="1">
    <location>
        <begin position="1507"/>
        <end position="1524"/>
    </location>
</feature>
<evidence type="ECO:0000313" key="2">
    <source>
        <dbReference type="EMBL" id="KAF4978495.1"/>
    </source>
</evidence>
<sequence>MAQPHLPSMGESPSWGPPPPFLPAADCSRVYAKDQPPNLQAAFTECYPNGLPDLYKMLQTPGVEGVAQTYVEEYLPIGFFTNPRTNARAIFSTLNGQRQFRRLDHLLPRRRIHLWTADEIQSVCNSLRKVFWDHMKTMQQPYSWDSLWTYFDAFDLYHYGAMNLWNVVKTLCDENAIIYTDLTKELAIHIGHWADGWLASEANQKKLLKWDGTHGPLLPLLSKADWKEIGNVQDDTIPMISSALKHRRSLILESGSSTQHAKANDLVSSCLNHNLENWLAGQKVFSPTGLPSPPEARSHRCSPVSMNAPAPVHVHNGNHYYLPPSHKPSAAEILQQSVEAAGGHEKQQESGPIVAHGSSKTNVMRPSMVQRNRVELQIIQEPQELRSKSTEPTTHFTLPLDAKLARKPNAIGASSSVAPHDGTDLGDDDDDEFERLNSLTPTKVRRRGRDNPRSARGAPKATVTASLPASAVMGFSELASSSEPTVKSYCPTDQATSESLKPNQLNGPNEVKHSKPFANNNNQQSKGQTSYRPGALPVFSDSTNTQYPVDGHSLTHSQRVNPGPRAVAAPNGIPEQRMFSQAAHPQTALGFTFHPAGAFAHGPSGGYTALQPNLIVPTGIDHRQQLEQQQSAVSQRGFMSQRGRNSSISSRLERFSNDGQWSHQHRTESFNALDPLQSTPNRGGYQRGGPRRGGNRRGSINQRNATAPVAHGGDLGPTNKKREFSSWNNPTWRRSGSNSTPLQVVCQNTQGAQGTNDYVPCSCEMCNTRNRSIHVRVEGHHQHPTKDLQTRIKGGLSDSYGFVEEVYPVSSQAPGKFMVRFRNETSVADALAVGGGILSGRGIAISITPALRSKWMTLPVSVHHNRGTHNHPLPTQPAAQLSSVPPLPHPTNVSMAVASPGILGAPVLLPGMIHPVATKMQMVPGEFGLPAYYQPESQTSPSGFVRSFSGQLPAATQPAVDPHHYLHQEHRMISTPLAGSFPPCSPVFDPQTALGENLQSKPPAEEALDEIHDGVQDGMASPRSDGSKASGIRARVSLPNTPPKASQAPQTSPDAQPSPKPATIEIVSDEETPVDATAESQSPDAKIVSAATPVAEAEPPKYQNGHARVPSIFTENEIKERRQAWAKISMPLNPRRPKLSSPNKAGSADIKNASLQIPKADGLEAGTNRSEMSSPTQVTTFTPETGSVYDPSPSKLSDRSTPQHEQRGQSPTHLDQEKGEDEVIAAIACGPNVKPSQTNAAEPTATEEAVSQCPKISHIDAARQSCQDDGPPRDSLLSTPTKVNGVKTVHKAGETSAETSHLANECETPPDAQHKGRTKKGKGKKKNSKKTKQPRDAQENVSNAHAVSQPRILEGSQKPLASEHSSSQPAQATNEQLHSALQSDYNAAQRPEGQEYGTPSPPKRHHEDVDQPLNSDSMKRSKTHSTDQDHSRVNQIPTQQTFDESDSPDEDARGRKGFRMGRGGSLRIGKQRRPRPLMTGPTLVEQHVENQVSPPSSEFAFECLRDSGSNGSSGLNGAKSGAKSRLNPKAQEFVSPSRPANTDNSASDKSICTKSSKGETCVDSFEPQHGTEATGSKSLRTGAHSRGASLREYKSAQTENGAPQSQQQATLDEIKRRTHNNETSSKGEGRKASTKGNKRGKGKERAVATSEKIEENPVHKEEKPQGAPHTPEQKVTREKQPGLVADDWPSLPGPRERAASKPQTPSVWSAKKKAAGQDSPLNKE</sequence>
<organism evidence="2 3">
    <name type="scientific">Fusarium zealandicum</name>
    <dbReference type="NCBI Taxonomy" id="1053134"/>
    <lineage>
        <taxon>Eukaryota</taxon>
        <taxon>Fungi</taxon>
        <taxon>Dikarya</taxon>
        <taxon>Ascomycota</taxon>
        <taxon>Pezizomycotina</taxon>
        <taxon>Sordariomycetes</taxon>
        <taxon>Hypocreomycetidae</taxon>
        <taxon>Hypocreales</taxon>
        <taxon>Nectriaceae</taxon>
        <taxon>Fusarium</taxon>
        <taxon>Fusarium staphyleae species complex</taxon>
    </lineage>
</organism>
<reference evidence="2" key="2">
    <citation type="submission" date="2020-05" db="EMBL/GenBank/DDBJ databases">
        <authorList>
            <person name="Kim H.-S."/>
            <person name="Proctor R.H."/>
            <person name="Brown D.W."/>
        </authorList>
    </citation>
    <scope>NUCLEOTIDE SEQUENCE</scope>
    <source>
        <strain evidence="2">NRRL 22465</strain>
    </source>
</reference>
<feature type="region of interest" description="Disordered" evidence="1">
    <location>
        <begin position="412"/>
        <end position="463"/>
    </location>
</feature>
<gene>
    <name evidence="2" type="ORF">FZEAL_5141</name>
</gene>
<feature type="compositionally biased region" description="Polar residues" evidence="1">
    <location>
        <begin position="1043"/>
        <end position="1055"/>
    </location>
</feature>
<protein>
    <recommendedName>
        <fullName evidence="4">RRM domain-containing protein</fullName>
    </recommendedName>
</protein>
<feature type="compositionally biased region" description="Polar residues" evidence="1">
    <location>
        <begin position="1167"/>
        <end position="1185"/>
    </location>
</feature>
<evidence type="ECO:0000256" key="1">
    <source>
        <dbReference type="SAM" id="MobiDB-lite"/>
    </source>
</evidence>
<name>A0A8H4XK53_9HYPO</name>
<keyword evidence="3" id="KW-1185">Reference proteome</keyword>
<feature type="compositionally biased region" description="Polar residues" evidence="1">
    <location>
        <begin position="1433"/>
        <end position="1442"/>
    </location>
</feature>
<feature type="compositionally biased region" description="Basic and acidic residues" evidence="1">
    <location>
        <begin position="1196"/>
        <end position="1207"/>
    </location>
</feature>
<feature type="compositionally biased region" description="Polar residues" evidence="1">
    <location>
        <begin position="725"/>
        <end position="741"/>
    </location>
</feature>
<proteinExistence type="predicted"/>
<reference evidence="2" key="1">
    <citation type="journal article" date="2020" name="BMC Genomics">
        <title>Correction to: Identification and distribution of gene clusters required for synthesis of sphingolipid metabolism inhibitors in diverse species of the filamentous fungus Fusarium.</title>
        <authorList>
            <person name="Kim H.S."/>
            <person name="Lohmar J.M."/>
            <person name="Busman M."/>
            <person name="Brown D.W."/>
            <person name="Naumann T.A."/>
            <person name="Divon H.H."/>
            <person name="Lysoe E."/>
            <person name="Uhlig S."/>
            <person name="Proctor R.H."/>
        </authorList>
    </citation>
    <scope>NUCLEOTIDE SEQUENCE</scope>
    <source>
        <strain evidence="2">NRRL 22465</strain>
    </source>
</reference>
<dbReference type="EMBL" id="JABEYC010000364">
    <property type="protein sequence ID" value="KAF4978495.1"/>
    <property type="molecule type" value="Genomic_DNA"/>
</dbReference>
<feature type="region of interest" description="Disordered" evidence="1">
    <location>
        <begin position="1093"/>
        <end position="1724"/>
    </location>
</feature>
<evidence type="ECO:0008006" key="4">
    <source>
        <dbReference type="Google" id="ProtNLM"/>
    </source>
</evidence>
<feature type="region of interest" description="Disordered" evidence="1">
    <location>
        <begin position="628"/>
        <end position="741"/>
    </location>
</feature>
<feature type="compositionally biased region" description="Basic residues" evidence="1">
    <location>
        <begin position="1632"/>
        <end position="1642"/>
    </location>
</feature>
<feature type="compositionally biased region" description="Polar residues" evidence="1">
    <location>
        <begin position="1595"/>
        <end position="1610"/>
    </location>
</feature>
<feature type="compositionally biased region" description="Basic and acidic residues" evidence="1">
    <location>
        <begin position="1643"/>
        <end position="1664"/>
    </location>
</feature>
<feature type="compositionally biased region" description="Polar residues" evidence="1">
    <location>
        <begin position="517"/>
        <end position="531"/>
    </location>
</feature>
<feature type="compositionally biased region" description="Polar residues" evidence="1">
    <location>
        <begin position="480"/>
        <end position="507"/>
    </location>
</feature>